<dbReference type="PROSITE" id="PS00330">
    <property type="entry name" value="HEMOLYSIN_CALCIUM"/>
    <property type="match status" value="2"/>
</dbReference>
<dbReference type="Gene3D" id="2.60.120.260">
    <property type="entry name" value="Galactose-binding domain-like"/>
    <property type="match status" value="1"/>
</dbReference>
<dbReference type="Proteomes" id="UP000242502">
    <property type="component" value="Unassembled WGS sequence"/>
</dbReference>
<reference evidence="2 3" key="1">
    <citation type="journal article" date="2016" name="Appl. Environ. Microbiol.">
        <title>Lack of Overt Genome Reduction in the Bryostatin-Producing Bryozoan Symbiont "Candidatus Endobugula sertula".</title>
        <authorList>
            <person name="Miller I.J."/>
            <person name="Vanee N."/>
            <person name="Fong S.S."/>
            <person name="Lim-Fong G.E."/>
            <person name="Kwan J.C."/>
        </authorList>
    </citation>
    <scope>NUCLEOTIDE SEQUENCE [LARGE SCALE GENOMIC DNA]</scope>
    <source>
        <strain evidence="2">AB1-4</strain>
    </source>
</reference>
<organism evidence="2 3">
    <name type="scientific">Candidatus Endobugula sertula</name>
    <name type="common">Bugula neritina bacterial symbiont</name>
    <dbReference type="NCBI Taxonomy" id="62101"/>
    <lineage>
        <taxon>Bacteria</taxon>
        <taxon>Pseudomonadati</taxon>
        <taxon>Pseudomonadota</taxon>
        <taxon>Gammaproteobacteria</taxon>
        <taxon>Cellvibrionales</taxon>
        <taxon>Cellvibrionaceae</taxon>
        <taxon>Candidatus Endobugula</taxon>
    </lineage>
</organism>
<dbReference type="GO" id="GO:0005509">
    <property type="term" value="F:calcium ion binding"/>
    <property type="evidence" value="ECO:0007669"/>
    <property type="project" value="InterPro"/>
</dbReference>
<keyword evidence="1" id="KW-0106">Calcium</keyword>
<dbReference type="InterPro" id="IPR011049">
    <property type="entry name" value="Serralysin-like_metalloprot_C"/>
</dbReference>
<comment type="caution">
    <text evidence="2">The sequence shown here is derived from an EMBL/GenBank/DDBJ whole genome shotgun (WGS) entry which is preliminary data.</text>
</comment>
<sequence>MSDIPLKKRTTNMMRLQSNARIDTFSPALGKASDILSNGAQGLGAAIGGVQGGIDLYSGIENNNALRASTGAIAIASAIVSTGDMVASKVSPGYKAAKAAIATGETLIDGSKAATRAARFLPVVGGVLAIAAGAASIAKNSIAADDARRDGKTGKAIGFAVMASIDCVCVVLDAVSTVADFFPPVGTAVSFVCDLISTILGALSDLIGVFVDLFDPMSAREQVQEKFDEYLKSDALKNYLDDLASQYGKQGYDVLNYMVDAESVGIGKQVSGASHADLTCEGVTKTLVRDMHNLNQDLFMRRQVWLDTTGTGNSIQGGAKDDLVNIIRQDPYWSGSYKQINGSGGNDKLYGGLGGDIISGGAGNDVLDGRFGPDKLYGGWGDDILLMSSLRTFQTRVELYGGLGKDNLYLSGNVESTIDGGKDIDTITIPKTIFPNRSTDHQVTSFYADFMDDNRMKVLIDGPFLNYGRWPYRVDDYRSYSVGFSDKQWNLDSIETINIENVNLFESIRFNTSYGPDTYRDVIFQSDNNIDDDIINHFSTNSVKNKSIVLDLINGKYNLIFKEIDNTEVLIQGSDNPKTPTDTQNTLTLIKSSGTVLMNSDSSDVKPTVGTVIYRASTVKQINILPAGSNTKATFDLSGWDTSVPQINIHTLFIDRFIGPTNVSNNINLVVNQEDINALSGSPMTLVLGNKSNSLNLKGNGVSLKFNATDGCLRAANNNQLLANIPKASNITVKNGHHQISGDNMNVFCLGGGHEVHGGPQSKLISLGGDHHFYVSGDTVINITNKGDGLKNTLSCKLEVGLPPNEQVKIIRENGNIEYHTVNVMDCVVKINGQQLGYDSSLDAYVLDLGDSGYSNVTIDCNQFASVIHPAGSKLTFNLQQIKQLVSNFASNQRGEVHDLGTIHVYYENQSATTIAASNSNNSIIVDGVKAKDLHLRVDVVRNCIVIHTVENPELIMFDGVSPHGSSGNIHNTFRDVSDNWNKYTAIKIEELCGQISSLTLREGEGENQKVTAFDSAALKQWLMAKFIVTHTDQRIYEKSEWWEKKHGLTLPDNEGYSFLYSSTIQLPLNNVATILCTKAFTYYIDDRIQQPVGNNRHLQHNFSIKVSHFPTDIALEVVDLTPQAESSVNDAYQFHVATLGNCIVYINFDNVITGSGSSQGSKHFDIYIDPQRPAPYPGWKDTGFPHVTVLVISGINRQGVTFDHTHKQYCLASHSNQPVVTWHAETIPTVVYFEDDNLSLQGDLTGQETDDSDTWSDVVLQNPSFEQFDSSSNSFPGWSILPNPKTSFSGSWKDTNNFTDGRQGIQIVNKIVRQTLTEQFDASKTYKLSVDLHPTDGSDGVEVRLLAGEHLLGNKQLSKTELESYPRPYTFHNIEFVVVGNQHRDVNGALRIELIEETIRNTNIRLTRFDNVQLRSR</sequence>
<dbReference type="Pfam" id="PF00353">
    <property type="entry name" value="HemolysinCabind"/>
    <property type="match status" value="1"/>
</dbReference>
<dbReference type="InterPro" id="IPR054720">
    <property type="entry name" value="HpiC1"/>
</dbReference>
<gene>
    <name evidence="2" type="ORF">AB835_06940</name>
</gene>
<dbReference type="InterPro" id="IPR018511">
    <property type="entry name" value="Hemolysin-typ_Ca-bd_CS"/>
</dbReference>
<evidence type="ECO:0000256" key="1">
    <source>
        <dbReference type="ARBA" id="ARBA00022837"/>
    </source>
</evidence>
<dbReference type="EMBL" id="MDLC01000020">
    <property type="protein sequence ID" value="ODS23791.1"/>
    <property type="molecule type" value="Genomic_DNA"/>
</dbReference>
<dbReference type="Gene3D" id="2.150.10.10">
    <property type="entry name" value="Serralysin-like metalloprotease, C-terminal"/>
    <property type="match status" value="1"/>
</dbReference>
<dbReference type="STRING" id="62101.AB835_06940"/>
<dbReference type="InterPro" id="IPR001343">
    <property type="entry name" value="Hemolysn_Ca-bd"/>
</dbReference>
<evidence type="ECO:0000313" key="2">
    <source>
        <dbReference type="EMBL" id="ODS23791.1"/>
    </source>
</evidence>
<protein>
    <submittedName>
        <fullName evidence="2">Uncharacterized protein</fullName>
    </submittedName>
</protein>
<name>A0A1D2QQD7_9GAMM</name>
<dbReference type="PRINTS" id="PR00313">
    <property type="entry name" value="CABNDNGRPT"/>
</dbReference>
<accession>A0A1D2QQD7</accession>
<dbReference type="Pfam" id="PF22825">
    <property type="entry name" value="HpiC1-like"/>
    <property type="match status" value="1"/>
</dbReference>
<evidence type="ECO:0000313" key="3">
    <source>
        <dbReference type="Proteomes" id="UP000242502"/>
    </source>
</evidence>
<dbReference type="SUPFAM" id="SSF51120">
    <property type="entry name" value="beta-Roll"/>
    <property type="match status" value="1"/>
</dbReference>
<proteinExistence type="predicted"/>